<sequence>MWFSFQQNVPIRLPAGVVCLPLCGERSGLYAALSRTDSLHSGDSSNKKISMIIILFNNKHNVIWTPVPARIHPIMRRVRENR</sequence>
<evidence type="ECO:0000313" key="1">
    <source>
        <dbReference type="EMBL" id="ADM98052.1"/>
    </source>
</evidence>
<name>E0SL17_DICD3</name>
<dbReference type="EMBL" id="CP002038">
    <property type="protein sequence ID" value="ADM98052.1"/>
    <property type="molecule type" value="Genomic_DNA"/>
</dbReference>
<reference evidence="1 2" key="1">
    <citation type="journal article" date="2011" name="J. Bacteriol.">
        <title>Genome sequence of the plant-pathogenic bacterium Dickeya dadantii 3937.</title>
        <authorList>
            <person name="Glasner J.D."/>
            <person name="Yang C.H."/>
            <person name="Reverchon S."/>
            <person name="Hugouvieux-Cotte-Pattat N."/>
            <person name="Condemine G."/>
            <person name="Bohin J.P."/>
            <person name="Van Gijsegem F."/>
            <person name="Yang S."/>
            <person name="Franza T."/>
            <person name="Expert D."/>
            <person name="Plunkett G. III"/>
            <person name="San Francisco M.J."/>
            <person name="Charkowski A.O."/>
            <person name="Py B."/>
            <person name="Bell K."/>
            <person name="Rauscher L."/>
            <person name="Rodriguez-Palenzuela P."/>
            <person name="Toussaint A."/>
            <person name="Holeva M.C."/>
            <person name="He S.Y."/>
            <person name="Douet V."/>
            <person name="Boccara M."/>
            <person name="Blanco C."/>
            <person name="Toth I."/>
            <person name="Anderson B.D."/>
            <person name="Biehl B.S."/>
            <person name="Mau B."/>
            <person name="Flynn S.M."/>
            <person name="Barras F."/>
            <person name="Lindeberg M."/>
            <person name="Birch P.R."/>
            <person name="Tsuyumu S."/>
            <person name="Shi X."/>
            <person name="Hibbing M."/>
            <person name="Yap M.N."/>
            <person name="Carpentier M."/>
            <person name="Dassa E."/>
            <person name="Umehara M."/>
            <person name="Kim J.F."/>
            <person name="Rusch M."/>
            <person name="Soni P."/>
            <person name="Mayhew G.F."/>
            <person name="Fouts D.E."/>
            <person name="Gill S.R."/>
            <person name="Blattner F.R."/>
            <person name="Keen N.T."/>
            <person name="Perna N.T."/>
        </authorList>
    </citation>
    <scope>NUCLEOTIDE SEQUENCE [LARGE SCALE GENOMIC DNA]</scope>
    <source>
        <strain evidence="1 2">3937</strain>
    </source>
</reference>
<dbReference type="KEGG" id="ddd:Dda3937_02902"/>
<protein>
    <submittedName>
        <fullName evidence="1">Uncharacterized protein</fullName>
    </submittedName>
</protein>
<keyword evidence="2" id="KW-1185">Reference proteome</keyword>
<dbReference type="Proteomes" id="UP000006859">
    <property type="component" value="Chromosome"/>
</dbReference>
<proteinExistence type="predicted"/>
<dbReference type="HOGENOM" id="CLU_2552825_0_0_6"/>
<dbReference type="STRING" id="198628.Dda3937_02902"/>
<organism evidence="1 2">
    <name type="scientific">Dickeya dadantii (strain 3937)</name>
    <name type="common">Erwinia chrysanthemi (strain 3937)</name>
    <dbReference type="NCBI Taxonomy" id="198628"/>
    <lineage>
        <taxon>Bacteria</taxon>
        <taxon>Pseudomonadati</taxon>
        <taxon>Pseudomonadota</taxon>
        <taxon>Gammaproteobacteria</taxon>
        <taxon>Enterobacterales</taxon>
        <taxon>Pectobacteriaceae</taxon>
        <taxon>Dickeya</taxon>
    </lineage>
</organism>
<evidence type="ECO:0000313" key="2">
    <source>
        <dbReference type="Proteomes" id="UP000006859"/>
    </source>
</evidence>
<dbReference type="AlphaFoldDB" id="E0SL17"/>
<gene>
    <name evidence="1" type="ordered locus">Dda3937_02902</name>
</gene>
<accession>E0SL17</accession>